<feature type="binding site" evidence="8">
    <location>
        <position position="22"/>
    </location>
    <ligand>
        <name>5-amino-6-(D-ribitylamino)uracil</name>
        <dbReference type="ChEBI" id="CHEBI:15934"/>
    </ligand>
</feature>
<feature type="active site" description="Proton donor" evidence="8">
    <location>
        <position position="87"/>
    </location>
</feature>
<accession>A0A1M4SJT7</accession>
<evidence type="ECO:0000256" key="2">
    <source>
        <dbReference type="ARBA" id="ARBA00007424"/>
    </source>
</evidence>
<dbReference type="EMBL" id="FQUI01000002">
    <property type="protein sequence ID" value="SHE32455.1"/>
    <property type="molecule type" value="Genomic_DNA"/>
</dbReference>
<dbReference type="EC" id="2.5.1.78" evidence="3 8"/>
<dbReference type="UniPathway" id="UPA00275">
    <property type="reaction ID" value="UER00404"/>
</dbReference>
<feature type="binding site" evidence="8">
    <location>
        <begin position="84"/>
        <end position="85"/>
    </location>
    <ligand>
        <name>(2S)-2-hydroxy-3-oxobutyl phosphate</name>
        <dbReference type="ChEBI" id="CHEBI:58830"/>
    </ligand>
</feature>
<dbReference type="InterPro" id="IPR002180">
    <property type="entry name" value="LS/RS"/>
</dbReference>
<organism evidence="9 10">
    <name type="scientific">Marinitoga hydrogenitolerans (strain DSM 16785 / JCM 12826 / AT1271)</name>
    <dbReference type="NCBI Taxonomy" id="1122195"/>
    <lineage>
        <taxon>Bacteria</taxon>
        <taxon>Thermotogati</taxon>
        <taxon>Thermotogota</taxon>
        <taxon>Thermotogae</taxon>
        <taxon>Petrotogales</taxon>
        <taxon>Petrotogaceae</taxon>
        <taxon>Marinitoga</taxon>
    </lineage>
</organism>
<evidence type="ECO:0000256" key="1">
    <source>
        <dbReference type="ARBA" id="ARBA00004917"/>
    </source>
</evidence>
<proteinExistence type="inferred from homology"/>
<dbReference type="InterPro" id="IPR036467">
    <property type="entry name" value="LS/RS_sf"/>
</dbReference>
<evidence type="ECO:0000313" key="10">
    <source>
        <dbReference type="Proteomes" id="UP000184334"/>
    </source>
</evidence>
<dbReference type="HAMAP" id="MF_00178">
    <property type="entry name" value="Lumazine_synth"/>
    <property type="match status" value="1"/>
</dbReference>
<dbReference type="GO" id="GO:0009349">
    <property type="term" value="C:riboflavin synthase complex"/>
    <property type="evidence" value="ECO:0007669"/>
    <property type="project" value="UniProtKB-UniRule"/>
</dbReference>
<comment type="caution">
    <text evidence="9">The sequence shown here is derived from an EMBL/GenBank/DDBJ whole genome shotgun (WGS) entry which is preliminary data.</text>
</comment>
<dbReference type="PANTHER" id="PTHR21058:SF0">
    <property type="entry name" value="6,7-DIMETHYL-8-RIBITYLLUMAZINE SYNTHASE"/>
    <property type="match status" value="1"/>
</dbReference>
<feature type="binding site" evidence="8">
    <location>
        <begin position="79"/>
        <end position="81"/>
    </location>
    <ligand>
        <name>5-amino-6-(D-ribitylamino)uracil</name>
        <dbReference type="ChEBI" id="CHEBI:15934"/>
    </ligand>
</feature>
<evidence type="ECO:0000256" key="3">
    <source>
        <dbReference type="ARBA" id="ARBA00012664"/>
    </source>
</evidence>
<keyword evidence="10" id="KW-1185">Reference proteome</keyword>
<keyword evidence="5 8" id="KW-0808">Transferase</keyword>
<keyword evidence="4 8" id="KW-0686">Riboflavin biosynthesis</keyword>
<dbReference type="Gene3D" id="3.40.50.960">
    <property type="entry name" value="Lumazine/riboflavin synthase"/>
    <property type="match status" value="1"/>
</dbReference>
<dbReference type="OrthoDB" id="9809709at2"/>
<dbReference type="SUPFAM" id="SSF52121">
    <property type="entry name" value="Lumazine synthase"/>
    <property type="match status" value="1"/>
</dbReference>
<name>A0A1M4SJT7_MARH1</name>
<evidence type="ECO:0000256" key="4">
    <source>
        <dbReference type="ARBA" id="ARBA00022619"/>
    </source>
</evidence>
<dbReference type="STRING" id="1122195.SAMN02745164_00210"/>
<dbReference type="AlphaFoldDB" id="A0A1M4SJT7"/>
<sequence length="154" mass="16915">MKVYEGIFDGESLRFGIVVSRFNSFFSEKLLEGALDALKRHNVSEKNIEIFKVPGAFEIPFVVKNIIKKGYDGVIALGVVIRGETYHFEVVANEVSKGIAQINLEAEIPITFGIVTSDSLEQSMDRSGAKAGNKGFEAAMAALEMANLNKILRE</sequence>
<comment type="function">
    <text evidence="8">Catalyzes the formation of 6,7-dimethyl-8-ribityllumazine by condensation of 5-amino-6-(D-ribitylamino)uracil with 3,4-dihydroxy-2-butanone 4-phosphate. This is the penultimate step in the biosynthesis of riboflavin.</text>
</comment>
<evidence type="ECO:0000256" key="8">
    <source>
        <dbReference type="HAMAP-Rule" id="MF_00178"/>
    </source>
</evidence>
<feature type="binding site" evidence="8">
    <location>
        <begin position="56"/>
        <end position="58"/>
    </location>
    <ligand>
        <name>5-amino-6-(D-ribitylamino)uracil</name>
        <dbReference type="ChEBI" id="CHEBI:15934"/>
    </ligand>
</feature>
<evidence type="ECO:0000256" key="6">
    <source>
        <dbReference type="ARBA" id="ARBA00048785"/>
    </source>
</evidence>
<dbReference type="GO" id="GO:0009231">
    <property type="term" value="P:riboflavin biosynthetic process"/>
    <property type="evidence" value="ECO:0007669"/>
    <property type="project" value="UniProtKB-UniRule"/>
</dbReference>
<dbReference type="GO" id="GO:0000906">
    <property type="term" value="F:6,7-dimethyl-8-ribityllumazine synthase activity"/>
    <property type="evidence" value="ECO:0007669"/>
    <property type="project" value="UniProtKB-UniRule"/>
</dbReference>
<dbReference type="FunFam" id="3.40.50.960:FF:000001">
    <property type="entry name" value="6,7-dimethyl-8-ribityllumazine synthase"/>
    <property type="match status" value="1"/>
</dbReference>
<dbReference type="NCBIfam" id="TIGR00114">
    <property type="entry name" value="lumazine-synth"/>
    <property type="match status" value="1"/>
</dbReference>
<dbReference type="GO" id="GO:0005829">
    <property type="term" value="C:cytosol"/>
    <property type="evidence" value="ECO:0007669"/>
    <property type="project" value="TreeGrafter"/>
</dbReference>
<gene>
    <name evidence="8" type="primary">ribH</name>
    <name evidence="9" type="ORF">SAMN02745164_00210</name>
</gene>
<evidence type="ECO:0000256" key="7">
    <source>
        <dbReference type="ARBA" id="ARBA00072606"/>
    </source>
</evidence>
<dbReference type="CDD" id="cd09209">
    <property type="entry name" value="Lumazine_synthase-I"/>
    <property type="match status" value="1"/>
</dbReference>
<dbReference type="InterPro" id="IPR034964">
    <property type="entry name" value="LS"/>
</dbReference>
<feature type="binding site" evidence="8">
    <location>
        <position position="126"/>
    </location>
    <ligand>
        <name>(2S)-2-hydroxy-3-oxobutyl phosphate</name>
        <dbReference type="ChEBI" id="CHEBI:58830"/>
    </ligand>
</feature>
<protein>
    <recommendedName>
        <fullName evidence="7 8">6,7-dimethyl-8-ribityllumazine synthase</fullName>
        <shortName evidence="8">DMRL synthase</shortName>
        <shortName evidence="8">LS</shortName>
        <shortName evidence="8">Lumazine synthase</shortName>
        <ecNumber evidence="3 8">2.5.1.78</ecNumber>
    </recommendedName>
</protein>
<dbReference type="Pfam" id="PF00885">
    <property type="entry name" value="DMRL_synthase"/>
    <property type="match status" value="1"/>
</dbReference>
<comment type="similarity">
    <text evidence="2 8">Belongs to the DMRL synthase family.</text>
</comment>
<dbReference type="PANTHER" id="PTHR21058">
    <property type="entry name" value="6,7-DIMETHYL-8-RIBITYLLUMAZINE SYNTHASE DMRL SYNTHASE LUMAZINE SYNTHASE"/>
    <property type="match status" value="1"/>
</dbReference>
<dbReference type="Proteomes" id="UP000184334">
    <property type="component" value="Unassembled WGS sequence"/>
</dbReference>
<feature type="binding site" evidence="8">
    <location>
        <position position="112"/>
    </location>
    <ligand>
        <name>5-amino-6-(D-ribitylamino)uracil</name>
        <dbReference type="ChEBI" id="CHEBI:15934"/>
    </ligand>
</feature>
<comment type="pathway">
    <text evidence="1 8">Cofactor biosynthesis; riboflavin biosynthesis; riboflavin from 2-hydroxy-3-oxobutyl phosphate and 5-amino-6-(D-ribitylamino)uracil: step 1/2.</text>
</comment>
<evidence type="ECO:0000256" key="5">
    <source>
        <dbReference type="ARBA" id="ARBA00022679"/>
    </source>
</evidence>
<dbReference type="RefSeq" id="WP_072862530.1">
    <property type="nucleotide sequence ID" value="NZ_FQUI01000002.1"/>
</dbReference>
<reference evidence="9" key="1">
    <citation type="submission" date="2016-11" db="EMBL/GenBank/DDBJ databases">
        <authorList>
            <person name="Varghese N."/>
            <person name="Submissions S."/>
        </authorList>
    </citation>
    <scope>NUCLEOTIDE SEQUENCE [LARGE SCALE GENOMIC DNA]</scope>
    <source>
        <strain evidence="9">DSM 16785</strain>
    </source>
</reference>
<comment type="catalytic activity">
    <reaction evidence="6 8">
        <text>(2S)-2-hydroxy-3-oxobutyl phosphate + 5-amino-6-(D-ribitylamino)uracil = 6,7-dimethyl-8-(1-D-ribityl)lumazine + phosphate + 2 H2O + H(+)</text>
        <dbReference type="Rhea" id="RHEA:26152"/>
        <dbReference type="ChEBI" id="CHEBI:15377"/>
        <dbReference type="ChEBI" id="CHEBI:15378"/>
        <dbReference type="ChEBI" id="CHEBI:15934"/>
        <dbReference type="ChEBI" id="CHEBI:43474"/>
        <dbReference type="ChEBI" id="CHEBI:58201"/>
        <dbReference type="ChEBI" id="CHEBI:58830"/>
        <dbReference type="EC" id="2.5.1.78"/>
    </reaction>
</comment>
<evidence type="ECO:0000313" key="9">
    <source>
        <dbReference type="EMBL" id="SHE32455.1"/>
    </source>
</evidence>